<protein>
    <submittedName>
        <fullName evidence="1">Uncharacterized protein</fullName>
    </submittedName>
</protein>
<proteinExistence type="predicted"/>
<organism evidence="1 2">
    <name type="scientific">Aquimarina amphilecti</name>
    <dbReference type="NCBI Taxonomy" id="1038014"/>
    <lineage>
        <taxon>Bacteria</taxon>
        <taxon>Pseudomonadati</taxon>
        <taxon>Bacteroidota</taxon>
        <taxon>Flavobacteriia</taxon>
        <taxon>Flavobacteriales</taxon>
        <taxon>Flavobacteriaceae</taxon>
        <taxon>Aquimarina</taxon>
    </lineage>
</organism>
<evidence type="ECO:0000313" key="2">
    <source>
        <dbReference type="Proteomes" id="UP000198521"/>
    </source>
</evidence>
<dbReference type="EMBL" id="FOAB01000005">
    <property type="protein sequence ID" value="SEL62376.1"/>
    <property type="molecule type" value="Genomic_DNA"/>
</dbReference>
<dbReference type="STRING" id="1038014.SAMN04487910_2830"/>
<dbReference type="OrthoDB" id="1177023at2"/>
<evidence type="ECO:0000313" key="1">
    <source>
        <dbReference type="EMBL" id="SEL62376.1"/>
    </source>
</evidence>
<reference evidence="1 2" key="1">
    <citation type="submission" date="2016-10" db="EMBL/GenBank/DDBJ databases">
        <authorList>
            <person name="de Groot N.N."/>
        </authorList>
    </citation>
    <scope>NUCLEOTIDE SEQUENCE [LARGE SCALE GENOMIC DNA]</scope>
    <source>
        <strain evidence="1 2">DSM 25232</strain>
    </source>
</reference>
<dbReference type="AlphaFoldDB" id="A0A1H7RQ63"/>
<keyword evidence="2" id="KW-1185">Reference proteome</keyword>
<dbReference type="PROSITE" id="PS51257">
    <property type="entry name" value="PROKAR_LIPOPROTEIN"/>
    <property type="match status" value="1"/>
</dbReference>
<dbReference type="RefSeq" id="WP_091409633.1">
    <property type="nucleotide sequence ID" value="NZ_FOAB01000005.1"/>
</dbReference>
<sequence length="245" mass="28448">MTKTSYIICLLYCVLCGCNNDESTISPDTSLASLVFSNEIEIDNVIACASGSKSDENTIIPYLYPRPEAEDIRYFETSGIEVDKNNYQNYQQVMIEPTDVFNGYLKKITRITTEEKWVIVTFFEKGKLHLSNPIRLKHRTKPTEFIDEVMIDMNPEEMPIFSWEDGFFDDNKIYFQVISDSSNEFLSGTYTFERQFQYYKTDNVVLNITQGIPPQLDSTSLYNFTLMGVSEDNWVNLFIEKEFNP</sequence>
<dbReference type="Proteomes" id="UP000198521">
    <property type="component" value="Unassembled WGS sequence"/>
</dbReference>
<gene>
    <name evidence="1" type="ORF">SAMN04487910_2830</name>
</gene>
<accession>A0A1H7RQ63</accession>
<name>A0A1H7RQ63_AQUAM</name>